<evidence type="ECO:0000256" key="3">
    <source>
        <dbReference type="ARBA" id="ARBA00022568"/>
    </source>
</evidence>
<dbReference type="PANTHER" id="PTHR10166">
    <property type="entry name" value="VOLTAGE-DEPENDENT CALCIUM CHANNEL SUBUNIT ALPHA-2/DELTA-RELATED"/>
    <property type="match status" value="1"/>
</dbReference>
<evidence type="ECO:0000259" key="14">
    <source>
        <dbReference type="PROSITE" id="PS50234"/>
    </source>
</evidence>
<dbReference type="InterPro" id="IPR013608">
    <property type="entry name" value="VWA_N"/>
</dbReference>
<proteinExistence type="predicted"/>
<evidence type="ECO:0000256" key="1">
    <source>
        <dbReference type="ARBA" id="ARBA00004479"/>
    </source>
</evidence>
<keyword evidence="2" id="KW-0813">Transport</keyword>
<keyword evidence="4" id="KW-0107">Calcium channel</keyword>
<keyword evidence="9" id="KW-1133">Transmembrane helix</keyword>
<keyword evidence="10" id="KW-0406">Ion transport</keyword>
<accession>A0A095CDC1</accession>
<dbReference type="InterPro" id="IPR002035">
    <property type="entry name" value="VWF_A"/>
</dbReference>
<dbReference type="PANTHER" id="PTHR10166:SF67">
    <property type="entry name" value="VWFA DOMAIN-CONTAINING PROTEIN"/>
    <property type="match status" value="1"/>
</dbReference>
<evidence type="ECO:0000256" key="11">
    <source>
        <dbReference type="ARBA" id="ARBA00023136"/>
    </source>
</evidence>
<keyword evidence="8" id="KW-0851">Voltage-gated channel</keyword>
<keyword evidence="7" id="KW-0106">Calcium</keyword>
<evidence type="ECO:0000256" key="5">
    <source>
        <dbReference type="ARBA" id="ARBA00022692"/>
    </source>
</evidence>
<keyword evidence="11" id="KW-0472">Membrane</keyword>
<dbReference type="SUPFAM" id="SSF53300">
    <property type="entry name" value="vWA-like"/>
    <property type="match status" value="1"/>
</dbReference>
<keyword evidence="13" id="KW-0407">Ion channel</keyword>
<keyword evidence="12" id="KW-0325">Glycoprotein</keyword>
<keyword evidence="3" id="KW-0109">Calcium transport</keyword>
<dbReference type="STRING" id="6185.A0A095CDC1"/>
<evidence type="ECO:0000256" key="9">
    <source>
        <dbReference type="ARBA" id="ARBA00022989"/>
    </source>
</evidence>
<dbReference type="InterPro" id="IPR051173">
    <property type="entry name" value="Ca_channel_alpha-2/delta"/>
</dbReference>
<dbReference type="Gene3D" id="3.40.50.410">
    <property type="entry name" value="von Willebrand factor, type A domain"/>
    <property type="match status" value="1"/>
</dbReference>
<feature type="domain" description="VWFA" evidence="14">
    <location>
        <begin position="204"/>
        <end position="417"/>
    </location>
</feature>
<sequence>MIRTHIDPTFNMLTQHSNIDKMGNNVKTRVYELELTRHSVSLEQFNLSSEVFNYAGRIGRIIKTMENSLKMLVSWTEEEVSKYSWNPKLKPDITKYNDLRELKLGDKRLVDTPGFHFKIMPNKSGVHLPVEVYNGDSTVFHTLRWTDVLDSIFPTEPNLHFTYFASLTGILRVYPAFPWRKQNVDMFDVRRRSWFIQGSSVPKDLFILLDTSGSMTGQSLKLANLSAQKLIEALDVDDYFTVAHFPGAKDHVAPMIVTANNESEPICFNSFVQATRRNKMRLFYDLSTLKARGYSDFPASLKFAYEMFRNLTGSERGDRGKELRNKILVLMTDNAFVFDESVLSQLKQQKSNITTFIYSLGEPVGAAYEHKMKACATNDYYQYLPTVGAVSNLMKFFRISESNTQLDFKVLKRKDEICLENTSDLEDSESSIQIDERKRTIAHRTDFHEKSTQIRFGPNASPLPTEVILHGASDVLHTNQYKGTGLMVSISMPVYNRTLYPIGYAFVVNTNGYLVFHPSLIPEVSC</sequence>
<evidence type="ECO:0000256" key="8">
    <source>
        <dbReference type="ARBA" id="ARBA00022882"/>
    </source>
</evidence>
<reference evidence="15" key="1">
    <citation type="journal article" date="2012" name="Nat. Genet.">
        <title>Whole-genome sequence of Schistosoma haematobium.</title>
        <authorList>
            <person name="Young N.D."/>
            <person name="Jex A.R."/>
            <person name="Li B."/>
            <person name="Liu S."/>
            <person name="Yang L."/>
            <person name="Xiong Z."/>
            <person name="Li Y."/>
            <person name="Cantacessi C."/>
            <person name="Hall R.S."/>
            <person name="Xu X."/>
            <person name="Chen F."/>
            <person name="Wu X."/>
            <person name="Zerlotini A."/>
            <person name="Oliveira G."/>
            <person name="Hofmann A."/>
            <person name="Zhang G."/>
            <person name="Fang X."/>
            <person name="Kang Y."/>
            <person name="Campbell B.E."/>
            <person name="Loukas A."/>
            <person name="Ranganathan S."/>
            <person name="Rollinson D."/>
            <person name="Rinaldi G."/>
            <person name="Brindley P.J."/>
            <person name="Yang H."/>
            <person name="Wang J."/>
            <person name="Wang J."/>
            <person name="Gasser R.B."/>
        </authorList>
    </citation>
    <scope>NUCLEOTIDE SEQUENCE [LARGE SCALE GENOMIC DNA]</scope>
</reference>
<evidence type="ECO:0000256" key="13">
    <source>
        <dbReference type="ARBA" id="ARBA00023303"/>
    </source>
</evidence>
<dbReference type="SMART" id="SM00327">
    <property type="entry name" value="VWA"/>
    <property type="match status" value="1"/>
</dbReference>
<evidence type="ECO:0000256" key="12">
    <source>
        <dbReference type="ARBA" id="ARBA00023180"/>
    </source>
</evidence>
<dbReference type="InterPro" id="IPR036465">
    <property type="entry name" value="vWFA_dom_sf"/>
</dbReference>
<dbReference type="AlphaFoldDB" id="A0A095CDC1"/>
<dbReference type="Pfam" id="PF00092">
    <property type="entry name" value="VWA"/>
    <property type="match status" value="1"/>
</dbReference>
<evidence type="ECO:0000256" key="7">
    <source>
        <dbReference type="ARBA" id="ARBA00022837"/>
    </source>
</evidence>
<evidence type="ECO:0000256" key="6">
    <source>
        <dbReference type="ARBA" id="ARBA00022729"/>
    </source>
</evidence>
<comment type="subcellular location">
    <subcellularLocation>
        <location evidence="1">Membrane</location>
        <topology evidence="1">Single-pass type I membrane protein</topology>
    </subcellularLocation>
</comment>
<dbReference type="GO" id="GO:0005891">
    <property type="term" value="C:voltage-gated calcium channel complex"/>
    <property type="evidence" value="ECO:0007669"/>
    <property type="project" value="TreeGrafter"/>
</dbReference>
<keyword evidence="6" id="KW-0732">Signal</keyword>
<gene>
    <name evidence="15" type="ORF">MS3_09135</name>
</gene>
<protein>
    <submittedName>
        <fullName evidence="15">Voltage-dependent calcium channel subunit alpha-2/delta-1</fullName>
    </submittedName>
</protein>
<dbReference type="GO" id="GO:0005245">
    <property type="term" value="F:voltage-gated calcium channel activity"/>
    <property type="evidence" value="ECO:0007669"/>
    <property type="project" value="TreeGrafter"/>
</dbReference>
<dbReference type="PROSITE" id="PS50234">
    <property type="entry name" value="VWFA"/>
    <property type="match status" value="1"/>
</dbReference>
<organism evidence="15">
    <name type="scientific">Schistosoma haematobium</name>
    <name type="common">Blood fluke</name>
    <dbReference type="NCBI Taxonomy" id="6185"/>
    <lineage>
        <taxon>Eukaryota</taxon>
        <taxon>Metazoa</taxon>
        <taxon>Spiralia</taxon>
        <taxon>Lophotrochozoa</taxon>
        <taxon>Platyhelminthes</taxon>
        <taxon>Trematoda</taxon>
        <taxon>Digenea</taxon>
        <taxon>Strigeidida</taxon>
        <taxon>Schistosomatoidea</taxon>
        <taxon>Schistosomatidae</taxon>
        <taxon>Schistosoma</taxon>
    </lineage>
</organism>
<evidence type="ECO:0000256" key="10">
    <source>
        <dbReference type="ARBA" id="ARBA00023065"/>
    </source>
</evidence>
<dbReference type="Pfam" id="PF08399">
    <property type="entry name" value="VWA_N"/>
    <property type="match status" value="1"/>
</dbReference>
<evidence type="ECO:0000256" key="2">
    <source>
        <dbReference type="ARBA" id="ARBA00022448"/>
    </source>
</evidence>
<dbReference type="EMBL" id="KL251537">
    <property type="protein sequence ID" value="KGB40658.1"/>
    <property type="molecule type" value="Genomic_DNA"/>
</dbReference>
<name>A0A095CDC1_SCHHA</name>
<evidence type="ECO:0000313" key="15">
    <source>
        <dbReference type="EMBL" id="KGB40658.1"/>
    </source>
</evidence>
<evidence type="ECO:0000256" key="4">
    <source>
        <dbReference type="ARBA" id="ARBA00022673"/>
    </source>
</evidence>
<keyword evidence="5" id="KW-0812">Transmembrane</keyword>